<dbReference type="InterPro" id="IPR023213">
    <property type="entry name" value="CAT-like_dom_sf"/>
</dbReference>
<dbReference type="Pfam" id="PF02817">
    <property type="entry name" value="E3_binding"/>
    <property type="match status" value="1"/>
</dbReference>
<feature type="compositionally biased region" description="Basic and acidic residues" evidence="9">
    <location>
        <begin position="103"/>
        <end position="116"/>
    </location>
</feature>
<keyword evidence="13" id="KW-1185">Reference proteome</keyword>
<dbReference type="Pfam" id="PF00198">
    <property type="entry name" value="2-oxoacid_dh"/>
    <property type="match status" value="1"/>
</dbReference>
<dbReference type="InterPro" id="IPR006257">
    <property type="entry name" value="LAT1"/>
</dbReference>
<keyword evidence="12" id="KW-0670">Pyruvate</keyword>
<evidence type="ECO:0000256" key="6">
    <source>
        <dbReference type="ARBA" id="ARBA00025211"/>
    </source>
</evidence>
<dbReference type="CDD" id="cd06849">
    <property type="entry name" value="lipoyl_domain"/>
    <property type="match status" value="2"/>
</dbReference>
<dbReference type="InterPro" id="IPR003016">
    <property type="entry name" value="2-oxoA_DH_lipoyl-BS"/>
</dbReference>
<feature type="region of interest" description="Disordered" evidence="9">
    <location>
        <begin position="89"/>
        <end position="125"/>
    </location>
</feature>
<dbReference type="InterPro" id="IPR011053">
    <property type="entry name" value="Single_hybrid_motif"/>
</dbReference>
<evidence type="ECO:0000256" key="4">
    <source>
        <dbReference type="ARBA" id="ARBA00022823"/>
    </source>
</evidence>
<dbReference type="PANTHER" id="PTHR23151">
    <property type="entry name" value="DIHYDROLIPOAMIDE ACETYL/SUCCINYL-TRANSFERASE-RELATED"/>
    <property type="match status" value="1"/>
</dbReference>
<dbReference type="PROSITE" id="PS00189">
    <property type="entry name" value="LIPOYL"/>
    <property type="match status" value="2"/>
</dbReference>
<keyword evidence="3 8" id="KW-0808">Transferase</keyword>
<dbReference type="SUPFAM" id="SSF47005">
    <property type="entry name" value="Peripheral subunit-binding domain of 2-oxo acid dehydrogenase complex"/>
    <property type="match status" value="1"/>
</dbReference>
<dbReference type="GO" id="GO:0004742">
    <property type="term" value="F:dihydrolipoyllysine-residue acetyltransferase activity"/>
    <property type="evidence" value="ECO:0007669"/>
    <property type="project" value="UniProtKB-UniRule"/>
</dbReference>
<dbReference type="EMBL" id="RJJE01000017">
    <property type="protein sequence ID" value="RNI28084.1"/>
    <property type="molecule type" value="Genomic_DNA"/>
</dbReference>
<dbReference type="PANTHER" id="PTHR23151:SF90">
    <property type="entry name" value="DIHYDROLIPOYLLYSINE-RESIDUE ACETYLTRANSFERASE COMPONENT OF PYRUVATE DEHYDROGENASE COMPLEX, MITOCHONDRIAL-RELATED"/>
    <property type="match status" value="1"/>
</dbReference>
<proteinExistence type="inferred from homology"/>
<dbReference type="Gene3D" id="4.10.320.10">
    <property type="entry name" value="E3-binding domain"/>
    <property type="match status" value="1"/>
</dbReference>
<dbReference type="InterPro" id="IPR036625">
    <property type="entry name" value="E3-bd_dom_sf"/>
</dbReference>
<organism evidence="12 13">
    <name type="scientific">Rufibacter immobilis</name>
    <dbReference type="NCBI Taxonomy" id="1348778"/>
    <lineage>
        <taxon>Bacteria</taxon>
        <taxon>Pseudomonadati</taxon>
        <taxon>Bacteroidota</taxon>
        <taxon>Cytophagia</taxon>
        <taxon>Cytophagales</taxon>
        <taxon>Hymenobacteraceae</taxon>
        <taxon>Rufibacter</taxon>
    </lineage>
</organism>
<dbReference type="RefSeq" id="WP_123134550.1">
    <property type="nucleotide sequence ID" value="NZ_RJJE01000017.1"/>
</dbReference>
<dbReference type="EC" id="2.3.1.12" evidence="8"/>
<gene>
    <name evidence="12" type="ORF">EFA69_18580</name>
</gene>
<dbReference type="PROSITE" id="PS50968">
    <property type="entry name" value="BIOTINYL_LIPOYL"/>
    <property type="match status" value="2"/>
</dbReference>
<evidence type="ECO:0000256" key="8">
    <source>
        <dbReference type="RuleBase" id="RU361137"/>
    </source>
</evidence>
<evidence type="ECO:0000256" key="1">
    <source>
        <dbReference type="ARBA" id="ARBA00007317"/>
    </source>
</evidence>
<dbReference type="OrthoDB" id="9805770at2"/>
<comment type="function">
    <text evidence="6">The pyruvate dehydrogenase complex catalyzes the overall conversion of pyruvate to acetyl-CoA and CO(2). It contains multiple copies of three enzymatic components: pyruvate dehydrogenase (E1), dihydrolipoamide acetyltransferase (E2) and lipoamide dehydrogenase (E3).</text>
</comment>
<dbReference type="SUPFAM" id="SSF51230">
    <property type="entry name" value="Single hybrid motif"/>
    <property type="match status" value="2"/>
</dbReference>
<keyword evidence="5 8" id="KW-0012">Acyltransferase</keyword>
<name>A0A3M9MRC4_9BACT</name>
<dbReference type="InterPro" id="IPR000089">
    <property type="entry name" value="Biotin_lipoyl"/>
</dbReference>
<evidence type="ECO:0000256" key="9">
    <source>
        <dbReference type="SAM" id="MobiDB-lite"/>
    </source>
</evidence>
<keyword evidence="4 8" id="KW-0450">Lipoyl</keyword>
<comment type="catalytic activity">
    <reaction evidence="7 8">
        <text>N(6)-[(R)-dihydrolipoyl]-L-lysyl-[protein] + acetyl-CoA = N(6)-[(R)-S(8)-acetyldihydrolipoyl]-L-lysyl-[protein] + CoA</text>
        <dbReference type="Rhea" id="RHEA:17017"/>
        <dbReference type="Rhea" id="RHEA-COMP:10475"/>
        <dbReference type="Rhea" id="RHEA-COMP:10478"/>
        <dbReference type="ChEBI" id="CHEBI:57287"/>
        <dbReference type="ChEBI" id="CHEBI:57288"/>
        <dbReference type="ChEBI" id="CHEBI:83100"/>
        <dbReference type="ChEBI" id="CHEBI:83111"/>
        <dbReference type="EC" id="2.3.1.12"/>
    </reaction>
</comment>
<comment type="subunit">
    <text evidence="2">Forms a 24-polypeptide structural core with octahedral symmetry.</text>
</comment>
<evidence type="ECO:0000256" key="3">
    <source>
        <dbReference type="ARBA" id="ARBA00022679"/>
    </source>
</evidence>
<dbReference type="Proteomes" id="UP000271010">
    <property type="component" value="Unassembled WGS sequence"/>
</dbReference>
<protein>
    <recommendedName>
        <fullName evidence="8">Acetyltransferase component of pyruvate dehydrogenase complex</fullName>
        <ecNumber evidence="8">2.3.1.12</ecNumber>
    </recommendedName>
</protein>
<dbReference type="Gene3D" id="2.40.50.100">
    <property type="match status" value="2"/>
</dbReference>
<dbReference type="InterPro" id="IPR001078">
    <property type="entry name" value="2-oxoacid_DH_actylTfrase"/>
</dbReference>
<dbReference type="GO" id="GO:0006086">
    <property type="term" value="P:pyruvate decarboxylation to acetyl-CoA"/>
    <property type="evidence" value="ECO:0007669"/>
    <property type="project" value="InterPro"/>
</dbReference>
<dbReference type="Gene3D" id="3.30.559.10">
    <property type="entry name" value="Chloramphenicol acetyltransferase-like domain"/>
    <property type="match status" value="1"/>
</dbReference>
<evidence type="ECO:0000256" key="7">
    <source>
        <dbReference type="ARBA" id="ARBA00048370"/>
    </source>
</evidence>
<feature type="compositionally biased region" description="Polar residues" evidence="9">
    <location>
        <begin position="247"/>
        <end position="259"/>
    </location>
</feature>
<evidence type="ECO:0000313" key="12">
    <source>
        <dbReference type="EMBL" id="RNI28084.1"/>
    </source>
</evidence>
<feature type="compositionally biased region" description="Basic and acidic residues" evidence="9">
    <location>
        <begin position="236"/>
        <end position="246"/>
    </location>
</feature>
<feature type="domain" description="Lipoyl-binding" evidence="10">
    <location>
        <begin position="2"/>
        <end position="77"/>
    </location>
</feature>
<evidence type="ECO:0000259" key="10">
    <source>
        <dbReference type="PROSITE" id="PS50968"/>
    </source>
</evidence>
<dbReference type="NCBIfam" id="TIGR01349">
    <property type="entry name" value="PDHac_trf_mito"/>
    <property type="match status" value="1"/>
</dbReference>
<feature type="domain" description="Lipoyl-binding" evidence="10">
    <location>
        <begin position="130"/>
        <end position="205"/>
    </location>
</feature>
<evidence type="ECO:0000256" key="2">
    <source>
        <dbReference type="ARBA" id="ARBA00011484"/>
    </source>
</evidence>
<feature type="region of interest" description="Disordered" evidence="9">
    <location>
        <begin position="322"/>
        <end position="342"/>
    </location>
</feature>
<dbReference type="FunFam" id="2.40.50.100:FF:000010">
    <property type="entry name" value="Acetyltransferase component of pyruvate dehydrogenase complex"/>
    <property type="match status" value="1"/>
</dbReference>
<comment type="caution">
    <text evidence="12">The sequence shown here is derived from an EMBL/GenBank/DDBJ whole genome shotgun (WGS) entry which is preliminary data.</text>
</comment>
<evidence type="ECO:0000259" key="11">
    <source>
        <dbReference type="PROSITE" id="PS51826"/>
    </source>
</evidence>
<dbReference type="AlphaFoldDB" id="A0A3M9MRC4"/>
<comment type="cofactor">
    <cofactor evidence="8">
        <name>(R)-lipoate</name>
        <dbReference type="ChEBI" id="CHEBI:83088"/>
    </cofactor>
    <text evidence="8">Binds 2 lipoyl cofactors covalently.</text>
</comment>
<feature type="compositionally biased region" description="Low complexity" evidence="9">
    <location>
        <begin position="220"/>
        <end position="235"/>
    </location>
</feature>
<dbReference type="InterPro" id="IPR004167">
    <property type="entry name" value="PSBD"/>
</dbReference>
<dbReference type="SUPFAM" id="SSF52777">
    <property type="entry name" value="CoA-dependent acyltransferases"/>
    <property type="match status" value="1"/>
</dbReference>
<feature type="compositionally biased region" description="Low complexity" evidence="9">
    <location>
        <begin position="323"/>
        <end position="342"/>
    </location>
</feature>
<sequence length="573" mass="59441">MAEIIRMPKMSDTMTEGVIASWLKKVGDSVKSGDVLAEVETDKATMELESYEDGTLLYIGPKDGESVPVDGVLAIIGKQGEDISGLMGQVNGGAAPAPAQEAPKAEAPKEEPKKEAAPAAQPAAAANVNASVVTMPKMSDTMQEGTIVAWHKKVGDKVKSGDLLAEVETDKATMELESYEDGTLLYIGVEAGASVAVDGVLCIIGEAGADYQALLNGGANTSGGNANPAEAANNEEATRREEHKTEAQSQSGDGVNQSAGAPVPGQGTSGAAASGTANQGRILASPLAKKVAQEKGISLADVKGSGENGRIVLRDVESFTPSAAAPKAQPQQAAPAPQAAAAPVASGEEYTEVPVSQMRKVIARRLAESKFGAPHFYLTMEIDMDNAMKARTSINEVSPVKVSFNDLVIKAAAAALRKHPAVNSSWLGDKIRYNNVVNIGVAVAVEEGLLVPVVRNADVKPLSAISAEVKDLGGKAKSKKLQPAEMTGNTFTISNLGMFGIEEFTAIINPPDACILAVGGIKQTPVVKNGQIQIGNVMKVTLSCDHRVVDGAVGSAFLQTLKGFLEDPVRMLV</sequence>
<evidence type="ECO:0000256" key="5">
    <source>
        <dbReference type="ARBA" id="ARBA00023315"/>
    </source>
</evidence>
<dbReference type="GO" id="GO:0045254">
    <property type="term" value="C:pyruvate dehydrogenase complex"/>
    <property type="evidence" value="ECO:0007669"/>
    <property type="project" value="UniProtKB-UniRule"/>
</dbReference>
<feature type="region of interest" description="Disordered" evidence="9">
    <location>
        <begin position="220"/>
        <end position="277"/>
    </location>
</feature>
<reference evidence="12 13" key="1">
    <citation type="submission" date="2018-11" db="EMBL/GenBank/DDBJ databases">
        <title>Rufibacter latericius sp. nov., isolated from water in Baiyang Lake.</title>
        <authorList>
            <person name="Yang Y."/>
        </authorList>
    </citation>
    <scope>NUCLEOTIDE SEQUENCE [LARGE SCALE GENOMIC DNA]</scope>
    <source>
        <strain evidence="12 13">MCC P1</strain>
    </source>
</reference>
<dbReference type="PROSITE" id="PS51826">
    <property type="entry name" value="PSBD"/>
    <property type="match status" value="1"/>
</dbReference>
<evidence type="ECO:0000313" key="13">
    <source>
        <dbReference type="Proteomes" id="UP000271010"/>
    </source>
</evidence>
<dbReference type="InterPro" id="IPR045257">
    <property type="entry name" value="E2/Pdx1"/>
</dbReference>
<feature type="compositionally biased region" description="Low complexity" evidence="9">
    <location>
        <begin position="265"/>
        <end position="277"/>
    </location>
</feature>
<comment type="similarity">
    <text evidence="1 8">Belongs to the 2-oxoacid dehydrogenase family.</text>
</comment>
<dbReference type="Pfam" id="PF00364">
    <property type="entry name" value="Biotin_lipoyl"/>
    <property type="match status" value="2"/>
</dbReference>
<feature type="domain" description="Peripheral subunit-binding (PSBD)" evidence="11">
    <location>
        <begin position="283"/>
        <end position="320"/>
    </location>
</feature>
<dbReference type="FunFam" id="3.30.559.10:FF:000003">
    <property type="entry name" value="Acetyltransferase component of pyruvate dehydrogenase complex"/>
    <property type="match status" value="1"/>
</dbReference>
<accession>A0A3M9MRC4</accession>